<reference evidence="1 2" key="1">
    <citation type="submission" date="2016-10" db="EMBL/GenBank/DDBJ databases">
        <title>Genome sequence of the ascomycete fungus Penicillium subrubescens.</title>
        <authorList>
            <person name="De Vries R.P."/>
            <person name="Peng M."/>
            <person name="Dilokpimol A."/>
            <person name="Hilden K."/>
            <person name="Makela M.R."/>
            <person name="Grigoriev I."/>
            <person name="Riley R."/>
            <person name="Granchi Z."/>
        </authorList>
    </citation>
    <scope>NUCLEOTIDE SEQUENCE [LARGE SCALE GENOMIC DNA]</scope>
    <source>
        <strain evidence="1 2">CBS 132785</strain>
    </source>
</reference>
<protein>
    <submittedName>
        <fullName evidence="1">Uncharacterized protein</fullName>
    </submittedName>
</protein>
<dbReference type="EMBL" id="MNBE01000391">
    <property type="protein sequence ID" value="OKP10136.1"/>
    <property type="molecule type" value="Genomic_DNA"/>
</dbReference>
<accession>A0A1Q5UCC8</accession>
<gene>
    <name evidence="1" type="ORF">PENSUB_4490</name>
</gene>
<dbReference type="Proteomes" id="UP000186955">
    <property type="component" value="Unassembled WGS sequence"/>
</dbReference>
<comment type="caution">
    <text evidence="1">The sequence shown here is derived from an EMBL/GenBank/DDBJ whole genome shotgun (WGS) entry which is preliminary data.</text>
</comment>
<keyword evidence="2" id="KW-1185">Reference proteome</keyword>
<evidence type="ECO:0000313" key="1">
    <source>
        <dbReference type="EMBL" id="OKP10136.1"/>
    </source>
</evidence>
<sequence length="100" mass="11296">MFPYSPTGANGHVPLVDLWLNPVVVEEAFRYVAGEKLYYERIPGSKSVPRPPFTALDIKVGDWEPSVEGYRNSASPIFPTFLYTCQWVFCQPGKADKLLE</sequence>
<evidence type="ECO:0000313" key="2">
    <source>
        <dbReference type="Proteomes" id="UP000186955"/>
    </source>
</evidence>
<organism evidence="1 2">
    <name type="scientific">Penicillium subrubescens</name>
    <dbReference type="NCBI Taxonomy" id="1316194"/>
    <lineage>
        <taxon>Eukaryota</taxon>
        <taxon>Fungi</taxon>
        <taxon>Dikarya</taxon>
        <taxon>Ascomycota</taxon>
        <taxon>Pezizomycotina</taxon>
        <taxon>Eurotiomycetes</taxon>
        <taxon>Eurotiomycetidae</taxon>
        <taxon>Eurotiales</taxon>
        <taxon>Aspergillaceae</taxon>
        <taxon>Penicillium</taxon>
    </lineage>
</organism>
<proteinExistence type="predicted"/>
<name>A0A1Q5UCC8_9EURO</name>
<dbReference type="AlphaFoldDB" id="A0A1Q5UCC8"/>